<feature type="chain" id="PRO_5029654019" description="Outer membrane beta-barrel protein" evidence="1">
    <location>
        <begin position="21"/>
        <end position="291"/>
    </location>
</feature>
<reference evidence="2 3" key="1">
    <citation type="submission" date="2020-02" db="EMBL/GenBank/DDBJ databases">
        <title>Out from the shadows clarifying the taxonomy of the family Cryomorphaceae and related taxa by utilizing the GTDB taxonomic framework.</title>
        <authorList>
            <person name="Bowman J.P."/>
        </authorList>
    </citation>
    <scope>NUCLEOTIDE SEQUENCE [LARGE SCALE GENOMIC DNA]</scope>
    <source>
        <strain evidence="2 3">QSSC 1-22</strain>
    </source>
</reference>
<evidence type="ECO:0000313" key="3">
    <source>
        <dbReference type="Proteomes" id="UP000486602"/>
    </source>
</evidence>
<name>A0A7K3WRR4_9FLAO</name>
<protein>
    <recommendedName>
        <fullName evidence="4">Outer membrane beta-barrel protein</fullName>
    </recommendedName>
</protein>
<evidence type="ECO:0000256" key="1">
    <source>
        <dbReference type="SAM" id="SignalP"/>
    </source>
</evidence>
<feature type="signal peptide" evidence="1">
    <location>
        <begin position="1"/>
        <end position="20"/>
    </location>
</feature>
<dbReference type="RefSeq" id="WP_163285568.1">
    <property type="nucleotide sequence ID" value="NZ_JAAGVY010000021.1"/>
</dbReference>
<sequence>MKKFIIISVSLFLASPMVFGQDDKTDYSQLFPEAGDFSLGLDMSNVIQFIGNSFSANGESNFPNNSLVEPSTTSVSVRPTIYGRYFLTDDMAIRLRLGLGVNNTTSRVFVYDDVANMDNPLNDDPLTYDKTVDEYKQRNSQVELGIGLERRKNLWRMQGYGGAEVFGAFIYNSSSYTYGNAMSATNQTPTTYNFVTDMVQNPTHRTLETTGGNVIRYGGGLYAGADFFITKNISMGVEYNLFFFGSFTTEETGIIETYKLDQVYSGETKLTPTNTGFQTAQLGTFNINIYF</sequence>
<comment type="caution">
    <text evidence="2">The sequence shown here is derived from an EMBL/GenBank/DDBJ whole genome shotgun (WGS) entry which is preliminary data.</text>
</comment>
<evidence type="ECO:0000313" key="2">
    <source>
        <dbReference type="EMBL" id="NEN24174.1"/>
    </source>
</evidence>
<accession>A0A7K3WRR4</accession>
<keyword evidence="3" id="KW-1185">Reference proteome</keyword>
<keyword evidence="1" id="KW-0732">Signal</keyword>
<dbReference type="EMBL" id="JAAGVY010000021">
    <property type="protein sequence ID" value="NEN24174.1"/>
    <property type="molecule type" value="Genomic_DNA"/>
</dbReference>
<dbReference type="AlphaFoldDB" id="A0A7K3WRR4"/>
<gene>
    <name evidence="2" type="ORF">G3O08_11740</name>
</gene>
<organism evidence="2 3">
    <name type="scientific">Cryomorpha ignava</name>
    <dbReference type="NCBI Taxonomy" id="101383"/>
    <lineage>
        <taxon>Bacteria</taxon>
        <taxon>Pseudomonadati</taxon>
        <taxon>Bacteroidota</taxon>
        <taxon>Flavobacteriia</taxon>
        <taxon>Flavobacteriales</taxon>
        <taxon>Cryomorphaceae</taxon>
        <taxon>Cryomorpha</taxon>
    </lineage>
</organism>
<evidence type="ECO:0008006" key="4">
    <source>
        <dbReference type="Google" id="ProtNLM"/>
    </source>
</evidence>
<proteinExistence type="predicted"/>
<dbReference type="Proteomes" id="UP000486602">
    <property type="component" value="Unassembled WGS sequence"/>
</dbReference>